<feature type="transmembrane region" description="Helical" evidence="9">
    <location>
        <begin position="302"/>
        <end position="322"/>
    </location>
</feature>
<comment type="subcellular location">
    <subcellularLocation>
        <location evidence="1">Cell membrane</location>
        <topology evidence="1">Multi-pass membrane protein</topology>
    </subcellularLocation>
</comment>
<dbReference type="InterPro" id="IPR020846">
    <property type="entry name" value="MFS_dom"/>
</dbReference>
<evidence type="ECO:0000256" key="9">
    <source>
        <dbReference type="SAM" id="Phobius"/>
    </source>
</evidence>
<feature type="domain" description="Major facilitator superfamily (MFS) profile" evidence="10">
    <location>
        <begin position="31"/>
        <end position="416"/>
    </location>
</feature>
<evidence type="ECO:0000256" key="4">
    <source>
        <dbReference type="ARBA" id="ARBA00022475"/>
    </source>
</evidence>
<comment type="similarity">
    <text evidence="2">Belongs to the major facilitator superfamily. Bcr/CmlA family.</text>
</comment>
<dbReference type="PROSITE" id="PS50850">
    <property type="entry name" value="MFS"/>
    <property type="match status" value="1"/>
</dbReference>
<organism evidence="11 12">
    <name type="scientific">Microlunatus kandeliicorticis</name>
    <dbReference type="NCBI Taxonomy" id="1759536"/>
    <lineage>
        <taxon>Bacteria</taxon>
        <taxon>Bacillati</taxon>
        <taxon>Actinomycetota</taxon>
        <taxon>Actinomycetes</taxon>
        <taxon>Propionibacteriales</taxon>
        <taxon>Propionibacteriaceae</taxon>
        <taxon>Microlunatus</taxon>
    </lineage>
</organism>
<dbReference type="Proteomes" id="UP000523079">
    <property type="component" value="Unassembled WGS sequence"/>
</dbReference>
<dbReference type="GO" id="GO:1990961">
    <property type="term" value="P:xenobiotic detoxification by transmembrane export across the plasma membrane"/>
    <property type="evidence" value="ECO:0007669"/>
    <property type="project" value="InterPro"/>
</dbReference>
<dbReference type="Pfam" id="PF07690">
    <property type="entry name" value="MFS_1"/>
    <property type="match status" value="1"/>
</dbReference>
<evidence type="ECO:0000256" key="8">
    <source>
        <dbReference type="SAM" id="MobiDB-lite"/>
    </source>
</evidence>
<dbReference type="InterPro" id="IPR004812">
    <property type="entry name" value="Efflux_drug-R_Bcr/CmlA"/>
</dbReference>
<dbReference type="InterPro" id="IPR011701">
    <property type="entry name" value="MFS"/>
</dbReference>
<reference evidence="11 12" key="1">
    <citation type="submission" date="2020-07" db="EMBL/GenBank/DDBJ databases">
        <title>Sequencing the genomes of 1000 actinobacteria strains.</title>
        <authorList>
            <person name="Klenk H.-P."/>
        </authorList>
    </citation>
    <scope>NUCLEOTIDE SEQUENCE [LARGE SCALE GENOMIC DNA]</scope>
    <source>
        <strain evidence="11 12">DSM 100723</strain>
    </source>
</reference>
<protein>
    <submittedName>
        <fullName evidence="11">DHA1 family bicyclomycin/chloramphenicol resistance-like MFS transporter</fullName>
    </submittedName>
</protein>
<dbReference type="EMBL" id="JACGWT010000001">
    <property type="protein sequence ID" value="MBA8792933.1"/>
    <property type="molecule type" value="Genomic_DNA"/>
</dbReference>
<feature type="transmembrane region" description="Helical" evidence="9">
    <location>
        <begin position="227"/>
        <end position="255"/>
    </location>
</feature>
<keyword evidence="4" id="KW-1003">Cell membrane</keyword>
<keyword evidence="5 9" id="KW-0812">Transmembrane</keyword>
<dbReference type="PANTHER" id="PTHR23502:SF132">
    <property type="entry name" value="POLYAMINE TRANSPORTER 2-RELATED"/>
    <property type="match status" value="1"/>
</dbReference>
<evidence type="ECO:0000313" key="11">
    <source>
        <dbReference type="EMBL" id="MBA8792933.1"/>
    </source>
</evidence>
<dbReference type="SUPFAM" id="SSF103473">
    <property type="entry name" value="MFS general substrate transporter"/>
    <property type="match status" value="1"/>
</dbReference>
<evidence type="ECO:0000256" key="7">
    <source>
        <dbReference type="ARBA" id="ARBA00023136"/>
    </source>
</evidence>
<dbReference type="InterPro" id="IPR036259">
    <property type="entry name" value="MFS_trans_sf"/>
</dbReference>
<feature type="transmembrane region" description="Helical" evidence="9">
    <location>
        <begin position="390"/>
        <end position="412"/>
    </location>
</feature>
<dbReference type="NCBIfam" id="TIGR00710">
    <property type="entry name" value="efflux_Bcr_CflA"/>
    <property type="match status" value="1"/>
</dbReference>
<feature type="region of interest" description="Disordered" evidence="8">
    <location>
        <begin position="1"/>
        <end position="24"/>
    </location>
</feature>
<proteinExistence type="inferred from homology"/>
<dbReference type="AlphaFoldDB" id="A0A7W3IPN1"/>
<name>A0A7W3IPN1_9ACTN</name>
<sequence>MTTSQEGTLPRHEQTAGASSRGRGGPVAVSLVLTLALQSAVPPFATDTYTPAFPRVTADLQTSASLVGLTLTAFFIGLALGQLTGGPFSDQRGRRLPLVAGGLICMIGAAGCALAPSIAVLIIFRVVQGFGGGVAAVVARAVIVDVAHGNALARVMSLMMAIGGLSPMIAPVVGGTILTAGGGWRTVFWALTGLALAMVVTALVRVRETLPPERRHAGGLRRFASGLVLVIRIRSFVLYGLTGSLSGFTMMAYVANSSYVLQEQKGLAPLPFSLFFASTALSQVLLAVLNARIVGRFAPRRLIAVGLGLAAAAVATLTLGVLVLDTPLVLTCVGFLVLMAAQAFVFGNAGALAAGHARQVAGSASAVLGVFTAIAMAVSAPLASSGGATTAVPMIVVMLLGVTGAITAFLLAGRAARAAAVA</sequence>
<feature type="transmembrane region" description="Helical" evidence="9">
    <location>
        <begin position="96"/>
        <end position="116"/>
    </location>
</feature>
<dbReference type="PANTHER" id="PTHR23502">
    <property type="entry name" value="MAJOR FACILITATOR SUPERFAMILY"/>
    <property type="match status" value="1"/>
</dbReference>
<feature type="transmembrane region" description="Helical" evidence="9">
    <location>
        <begin position="186"/>
        <end position="206"/>
    </location>
</feature>
<feature type="transmembrane region" description="Helical" evidence="9">
    <location>
        <begin position="328"/>
        <end position="354"/>
    </location>
</feature>
<comment type="caution">
    <text evidence="11">The sequence shown here is derived from an EMBL/GenBank/DDBJ whole genome shotgun (WGS) entry which is preliminary data.</text>
</comment>
<evidence type="ECO:0000256" key="1">
    <source>
        <dbReference type="ARBA" id="ARBA00004651"/>
    </source>
</evidence>
<feature type="transmembrane region" description="Helical" evidence="9">
    <location>
        <begin position="122"/>
        <end position="143"/>
    </location>
</feature>
<keyword evidence="3" id="KW-0813">Transport</keyword>
<feature type="transmembrane region" description="Helical" evidence="9">
    <location>
        <begin position="267"/>
        <end position="290"/>
    </location>
</feature>
<evidence type="ECO:0000256" key="3">
    <source>
        <dbReference type="ARBA" id="ARBA00022448"/>
    </source>
</evidence>
<keyword evidence="6 9" id="KW-1133">Transmembrane helix</keyword>
<feature type="transmembrane region" description="Helical" evidence="9">
    <location>
        <begin position="155"/>
        <end position="180"/>
    </location>
</feature>
<evidence type="ECO:0000256" key="5">
    <source>
        <dbReference type="ARBA" id="ARBA00022692"/>
    </source>
</evidence>
<evidence type="ECO:0000256" key="2">
    <source>
        <dbReference type="ARBA" id="ARBA00006236"/>
    </source>
</evidence>
<evidence type="ECO:0000256" key="6">
    <source>
        <dbReference type="ARBA" id="ARBA00022989"/>
    </source>
</evidence>
<keyword evidence="7 9" id="KW-0472">Membrane</keyword>
<feature type="transmembrane region" description="Helical" evidence="9">
    <location>
        <begin position="366"/>
        <end position="384"/>
    </location>
</feature>
<evidence type="ECO:0000313" key="12">
    <source>
        <dbReference type="Proteomes" id="UP000523079"/>
    </source>
</evidence>
<feature type="transmembrane region" description="Helical" evidence="9">
    <location>
        <begin position="27"/>
        <end position="45"/>
    </location>
</feature>
<accession>A0A7W3IPN1</accession>
<dbReference type="RefSeq" id="WP_182558509.1">
    <property type="nucleotide sequence ID" value="NZ_JACGWT010000001.1"/>
</dbReference>
<evidence type="ECO:0000259" key="10">
    <source>
        <dbReference type="PROSITE" id="PS50850"/>
    </source>
</evidence>
<gene>
    <name evidence="11" type="ORF">FHX74_000527</name>
</gene>
<feature type="transmembrane region" description="Helical" evidence="9">
    <location>
        <begin position="65"/>
        <end position="84"/>
    </location>
</feature>
<keyword evidence="12" id="KW-1185">Reference proteome</keyword>
<dbReference type="GO" id="GO:0042910">
    <property type="term" value="F:xenobiotic transmembrane transporter activity"/>
    <property type="evidence" value="ECO:0007669"/>
    <property type="project" value="InterPro"/>
</dbReference>
<dbReference type="Gene3D" id="1.20.1720.10">
    <property type="entry name" value="Multidrug resistance protein D"/>
    <property type="match status" value="1"/>
</dbReference>
<dbReference type="GO" id="GO:0005886">
    <property type="term" value="C:plasma membrane"/>
    <property type="evidence" value="ECO:0007669"/>
    <property type="project" value="UniProtKB-SubCell"/>
</dbReference>